<keyword evidence="10" id="KW-1185">Reference proteome</keyword>
<proteinExistence type="inferred from homology"/>
<dbReference type="Gene3D" id="3.40.50.620">
    <property type="entry name" value="HUPs"/>
    <property type="match status" value="1"/>
</dbReference>
<comment type="pathway">
    <text evidence="1">Cofactor biosynthesis; NAD(+) biosynthesis.</text>
</comment>
<evidence type="ECO:0000256" key="5">
    <source>
        <dbReference type="ARBA" id="ARBA00023027"/>
    </source>
</evidence>
<dbReference type="RefSeq" id="WP_114190858.1">
    <property type="nucleotide sequence ID" value="NZ_CP029295.1"/>
</dbReference>
<dbReference type="CDD" id="cd00553">
    <property type="entry name" value="NAD_synthase"/>
    <property type="match status" value="1"/>
</dbReference>
<comment type="catalytic activity">
    <reaction evidence="7">
        <text>deamido-NAD(+) + NH4(+) + ATP = AMP + diphosphate + NAD(+) + H(+)</text>
        <dbReference type="Rhea" id="RHEA:21188"/>
        <dbReference type="ChEBI" id="CHEBI:15378"/>
        <dbReference type="ChEBI" id="CHEBI:28938"/>
        <dbReference type="ChEBI" id="CHEBI:30616"/>
        <dbReference type="ChEBI" id="CHEBI:33019"/>
        <dbReference type="ChEBI" id="CHEBI:57540"/>
        <dbReference type="ChEBI" id="CHEBI:58437"/>
        <dbReference type="ChEBI" id="CHEBI:456215"/>
        <dbReference type="EC" id="6.3.1.5"/>
    </reaction>
</comment>
<organism evidence="9 10">
    <name type="scientific">[Mycoplasma] phocae</name>
    <dbReference type="NCBI Taxonomy" id="142651"/>
    <lineage>
        <taxon>Bacteria</taxon>
        <taxon>Bacillati</taxon>
        <taxon>Mycoplasmatota</taxon>
        <taxon>Mycoplasmoidales</taxon>
        <taxon>Metamycoplasmataceae</taxon>
        <taxon>Metamycoplasma</taxon>
    </lineage>
</organism>
<keyword evidence="4 6" id="KW-0067">ATP-binding</keyword>
<evidence type="ECO:0000256" key="3">
    <source>
        <dbReference type="ARBA" id="ARBA00022741"/>
    </source>
</evidence>
<dbReference type="InterPro" id="IPR003694">
    <property type="entry name" value="NAD_synthase"/>
</dbReference>
<dbReference type="GO" id="GO:0009435">
    <property type="term" value="P:NAD+ biosynthetic process"/>
    <property type="evidence" value="ECO:0007669"/>
    <property type="project" value="UniProtKB-UniPathway"/>
</dbReference>
<dbReference type="GO" id="GO:0004359">
    <property type="term" value="F:glutaminase activity"/>
    <property type="evidence" value="ECO:0007669"/>
    <property type="project" value="InterPro"/>
</dbReference>
<evidence type="ECO:0000313" key="9">
    <source>
        <dbReference type="EMBL" id="AXE60746.1"/>
    </source>
</evidence>
<dbReference type="GO" id="GO:0003952">
    <property type="term" value="F:NAD+ synthase (glutamine-hydrolyzing) activity"/>
    <property type="evidence" value="ECO:0007669"/>
    <property type="project" value="InterPro"/>
</dbReference>
<dbReference type="Pfam" id="PF02540">
    <property type="entry name" value="NAD_synthase"/>
    <property type="match status" value="1"/>
</dbReference>
<dbReference type="AlphaFoldDB" id="A0A2Z5IR78"/>
<keyword evidence="3 6" id="KW-0547">Nucleotide-binding</keyword>
<evidence type="ECO:0000256" key="2">
    <source>
        <dbReference type="ARBA" id="ARBA00022598"/>
    </source>
</evidence>
<dbReference type="PANTHER" id="PTHR23090:SF9">
    <property type="entry name" value="GLUTAMINE-DEPENDENT NAD(+) SYNTHETASE"/>
    <property type="match status" value="1"/>
</dbReference>
<feature type="domain" description="NAD/GMP synthase" evidence="8">
    <location>
        <begin position="24"/>
        <end position="249"/>
    </location>
</feature>
<evidence type="ECO:0000256" key="6">
    <source>
        <dbReference type="RuleBase" id="RU003811"/>
    </source>
</evidence>
<name>A0A2Z5IR78_9BACT</name>
<gene>
    <name evidence="9" type="primary">nadE</name>
    <name evidence="9" type="ORF">DA803_01430</name>
</gene>
<dbReference type="Proteomes" id="UP000252477">
    <property type="component" value="Chromosome"/>
</dbReference>
<dbReference type="EMBL" id="CP029295">
    <property type="protein sequence ID" value="AXE60746.1"/>
    <property type="molecule type" value="Genomic_DNA"/>
</dbReference>
<evidence type="ECO:0000256" key="4">
    <source>
        <dbReference type="ARBA" id="ARBA00022840"/>
    </source>
</evidence>
<keyword evidence="2 6" id="KW-0436">Ligase</keyword>
<evidence type="ECO:0000259" key="8">
    <source>
        <dbReference type="Pfam" id="PF02540"/>
    </source>
</evidence>
<dbReference type="GO" id="GO:0008795">
    <property type="term" value="F:NAD+ synthase activity"/>
    <property type="evidence" value="ECO:0007669"/>
    <property type="project" value="UniProtKB-EC"/>
</dbReference>
<dbReference type="OrthoDB" id="9803818at2"/>
<dbReference type="EC" id="6.3.1.5" evidence="7"/>
<dbReference type="GO" id="GO:0005524">
    <property type="term" value="F:ATP binding"/>
    <property type="evidence" value="ECO:0007669"/>
    <property type="project" value="UniProtKB-KW"/>
</dbReference>
<dbReference type="SUPFAM" id="SSF52402">
    <property type="entry name" value="Adenine nucleotide alpha hydrolases-like"/>
    <property type="match status" value="1"/>
</dbReference>
<dbReference type="InterPro" id="IPR014729">
    <property type="entry name" value="Rossmann-like_a/b/a_fold"/>
</dbReference>
<evidence type="ECO:0000313" key="10">
    <source>
        <dbReference type="Proteomes" id="UP000252477"/>
    </source>
</evidence>
<evidence type="ECO:0000256" key="1">
    <source>
        <dbReference type="ARBA" id="ARBA00004790"/>
    </source>
</evidence>
<protein>
    <recommendedName>
        <fullName evidence="7">NH(3)-dependent NAD(+) synthetase</fullName>
        <ecNumber evidence="7">6.3.1.5</ecNumber>
    </recommendedName>
</protein>
<dbReference type="NCBIfam" id="TIGR00552">
    <property type="entry name" value="nadE"/>
    <property type="match status" value="1"/>
</dbReference>
<sequence>MKTIKNFNNPELTKKEIKIYQSYITKLKNWLIQKNNSAKTNGISLGISGGIDSAVLAKIAKLSFPNQTNFYYFKTREDEYTENHVRLLEKSLEQKIEWIDLSSQFIDLKETLKIESKMAVANLKSRLYMTSIYALSQEKNTLVLGTDNFDEYYLGYFTKYGDGGCDLLPLANIKKSDIYALANILDVPIEIILKKPSANLIEDQDDESELGFSYQDFELWITDKNLVSKDIANRIENLYKKTTHKRNLPPKGPKLKG</sequence>
<keyword evidence="5 6" id="KW-0520">NAD</keyword>
<dbReference type="UniPathway" id="UPA00253"/>
<dbReference type="KEGG" id="mpho:DA803_01430"/>
<accession>A0A2Z5IR78</accession>
<reference evidence="9 10" key="1">
    <citation type="submission" date="2018-05" db="EMBL/GenBank/DDBJ databases">
        <title>Annotation of the Mycoplasma phocidae genome.</title>
        <authorList>
            <person name="Brown D.R."/>
            <person name="Kutish G.F."/>
            <person name="Frasca S.Jr."/>
        </authorList>
    </citation>
    <scope>NUCLEOTIDE SEQUENCE [LARGE SCALE GENOMIC DNA]</scope>
    <source>
        <strain evidence="9 10">105</strain>
    </source>
</reference>
<dbReference type="InterPro" id="IPR022310">
    <property type="entry name" value="NAD/GMP_synthase"/>
</dbReference>
<dbReference type="PANTHER" id="PTHR23090">
    <property type="entry name" value="NH 3 /GLUTAMINE-DEPENDENT NAD + SYNTHETASE"/>
    <property type="match status" value="1"/>
</dbReference>
<comment type="similarity">
    <text evidence="6">Belongs to the NAD synthetase family.</text>
</comment>
<evidence type="ECO:0000256" key="7">
    <source>
        <dbReference type="RuleBase" id="RU003812"/>
    </source>
</evidence>
<dbReference type="GO" id="GO:0005737">
    <property type="term" value="C:cytoplasm"/>
    <property type="evidence" value="ECO:0007669"/>
    <property type="project" value="InterPro"/>
</dbReference>